<name>A0A6D2J0L3_9BRAS</name>
<protein>
    <recommendedName>
        <fullName evidence="9">Dof zinc finger protein</fullName>
    </recommendedName>
</protein>
<dbReference type="EMBL" id="CACVBM020001151">
    <property type="protein sequence ID" value="CAA7034999.1"/>
    <property type="molecule type" value="Genomic_DNA"/>
</dbReference>
<keyword evidence="4 9" id="KW-0805">Transcription regulation</keyword>
<dbReference type="PANTHER" id="PTHR31992">
    <property type="entry name" value="DOF ZINC FINGER PROTEIN DOF1.4-RELATED"/>
    <property type="match status" value="1"/>
</dbReference>
<evidence type="ECO:0000259" key="11">
    <source>
        <dbReference type="PROSITE" id="PS50884"/>
    </source>
</evidence>
<keyword evidence="6 9" id="KW-0804">Transcription</keyword>
<dbReference type="InterPro" id="IPR003851">
    <property type="entry name" value="Znf_Dof"/>
</dbReference>
<evidence type="ECO:0000256" key="9">
    <source>
        <dbReference type="RuleBase" id="RU369094"/>
    </source>
</evidence>
<accession>A0A6D2J0L3</accession>
<dbReference type="Pfam" id="PF02701">
    <property type="entry name" value="Zn_ribbon_Dof"/>
    <property type="match status" value="1"/>
</dbReference>
<gene>
    <name evidence="12" type="ORF">MERR_LOCUS22234</name>
</gene>
<evidence type="ECO:0000313" key="13">
    <source>
        <dbReference type="Proteomes" id="UP000467841"/>
    </source>
</evidence>
<dbReference type="PANTHER" id="PTHR31992:SF306">
    <property type="entry name" value="DOF ZINC FINGER PROTEIN DOF5.6"/>
    <property type="match status" value="1"/>
</dbReference>
<comment type="caution">
    <text evidence="12">The sequence shown here is derived from an EMBL/GenBank/DDBJ whole genome shotgun (WGS) entry which is preliminary data.</text>
</comment>
<sequence>MGLTSLQVCMDSDWLQEAESSGGSMLDSSTTSPSAADILAACGTRPQASAVAVAAAALMDGGRRLRPPHDHPQKCPRCESTHTKFCYYNNYSLSQPRYFCKTCRRYWTKGGTLRNIPVGGGCRKNKKPSSSNSSSSTSSGKKPSNIVTSNTTDLIALAHSHQNYQNASLGFSHFGGNGMMGSYTTPEHGNVGFLESKYGGLLSQSPRPIDFLDNKFDLMGVNNDNLVMVDHGSNGDHHHHHNHHLGLNHGLGVHNNNNNGGFHGISMGSNGNGGGGGGLMDISTCQRLMLSNYDHHHYSHHEDNQRVTSLMDVKPNPKLLSLDWQQDQGYSDGSGNRGGGKSDGGGYGGGSYINGLGSSWNGLMNGYGSSTKTNSLV</sequence>
<keyword evidence="7 8" id="KW-0539">Nucleus</keyword>
<dbReference type="GO" id="GO:0008270">
    <property type="term" value="F:zinc ion binding"/>
    <property type="evidence" value="ECO:0007669"/>
    <property type="project" value="UniProtKB-KW"/>
</dbReference>
<proteinExistence type="predicted"/>
<dbReference type="GO" id="GO:0003700">
    <property type="term" value="F:DNA-binding transcription factor activity"/>
    <property type="evidence" value="ECO:0007669"/>
    <property type="project" value="UniProtKB-UniRule"/>
</dbReference>
<evidence type="ECO:0000256" key="8">
    <source>
        <dbReference type="PROSITE-ProRule" id="PRU00071"/>
    </source>
</evidence>
<feature type="region of interest" description="Disordered" evidence="10">
    <location>
        <begin position="117"/>
        <end position="147"/>
    </location>
</feature>
<keyword evidence="3 9" id="KW-0862">Zinc</keyword>
<comment type="subcellular location">
    <subcellularLocation>
        <location evidence="8 9">Nucleus</location>
    </subcellularLocation>
</comment>
<evidence type="ECO:0000256" key="7">
    <source>
        <dbReference type="ARBA" id="ARBA00023242"/>
    </source>
</evidence>
<reference evidence="12" key="1">
    <citation type="submission" date="2020-01" db="EMBL/GenBank/DDBJ databases">
        <authorList>
            <person name="Mishra B."/>
        </authorList>
    </citation>
    <scope>NUCLEOTIDE SEQUENCE [LARGE SCALE GENOMIC DNA]</scope>
</reference>
<evidence type="ECO:0000256" key="3">
    <source>
        <dbReference type="ARBA" id="ARBA00022833"/>
    </source>
</evidence>
<evidence type="ECO:0000256" key="6">
    <source>
        <dbReference type="ARBA" id="ARBA00023163"/>
    </source>
</evidence>
<evidence type="ECO:0000256" key="10">
    <source>
        <dbReference type="SAM" id="MobiDB-lite"/>
    </source>
</evidence>
<feature type="domain" description="Dof-type" evidence="11">
    <location>
        <begin position="73"/>
        <end position="127"/>
    </location>
</feature>
<evidence type="ECO:0000256" key="1">
    <source>
        <dbReference type="ARBA" id="ARBA00022723"/>
    </source>
</evidence>
<keyword evidence="1 9" id="KW-0479">Metal-binding</keyword>
<feature type="compositionally biased region" description="Low complexity" evidence="10">
    <location>
        <begin position="128"/>
        <end position="145"/>
    </location>
</feature>
<keyword evidence="2 8" id="KW-0863">Zinc-finger</keyword>
<evidence type="ECO:0000313" key="12">
    <source>
        <dbReference type="EMBL" id="CAA7034999.1"/>
    </source>
</evidence>
<evidence type="ECO:0000256" key="5">
    <source>
        <dbReference type="ARBA" id="ARBA00023125"/>
    </source>
</evidence>
<keyword evidence="5 8" id="KW-0238">DNA-binding</keyword>
<dbReference type="GO" id="GO:0003677">
    <property type="term" value="F:DNA binding"/>
    <property type="evidence" value="ECO:0007669"/>
    <property type="project" value="UniProtKB-UniRule"/>
</dbReference>
<comment type="function">
    <text evidence="9">Transcription factor that binds specifically to a 5'-AA[AG]G-3' consensus core sequence.</text>
</comment>
<organism evidence="12 13">
    <name type="scientific">Microthlaspi erraticum</name>
    <dbReference type="NCBI Taxonomy" id="1685480"/>
    <lineage>
        <taxon>Eukaryota</taxon>
        <taxon>Viridiplantae</taxon>
        <taxon>Streptophyta</taxon>
        <taxon>Embryophyta</taxon>
        <taxon>Tracheophyta</taxon>
        <taxon>Spermatophyta</taxon>
        <taxon>Magnoliopsida</taxon>
        <taxon>eudicotyledons</taxon>
        <taxon>Gunneridae</taxon>
        <taxon>Pentapetalae</taxon>
        <taxon>rosids</taxon>
        <taxon>malvids</taxon>
        <taxon>Brassicales</taxon>
        <taxon>Brassicaceae</taxon>
        <taxon>Coluteocarpeae</taxon>
        <taxon>Microthlaspi</taxon>
    </lineage>
</organism>
<dbReference type="OrthoDB" id="1927254at2759"/>
<dbReference type="PROSITE" id="PS50884">
    <property type="entry name" value="ZF_DOF_2"/>
    <property type="match status" value="1"/>
</dbReference>
<evidence type="ECO:0000256" key="4">
    <source>
        <dbReference type="ARBA" id="ARBA00023015"/>
    </source>
</evidence>
<dbReference type="GO" id="GO:0005634">
    <property type="term" value="C:nucleus"/>
    <property type="evidence" value="ECO:0007669"/>
    <property type="project" value="UniProtKB-SubCell"/>
</dbReference>
<dbReference type="PROSITE" id="PS01361">
    <property type="entry name" value="ZF_DOF_1"/>
    <property type="match status" value="1"/>
</dbReference>
<evidence type="ECO:0000256" key="2">
    <source>
        <dbReference type="ARBA" id="ARBA00022771"/>
    </source>
</evidence>
<dbReference type="Proteomes" id="UP000467841">
    <property type="component" value="Unassembled WGS sequence"/>
</dbReference>
<dbReference type="InterPro" id="IPR045174">
    <property type="entry name" value="Dof"/>
</dbReference>
<dbReference type="AlphaFoldDB" id="A0A6D2J0L3"/>
<keyword evidence="13" id="KW-1185">Reference proteome</keyword>